<dbReference type="GO" id="GO:0052717">
    <property type="term" value="F:tRNA-specific adenosine-34 deaminase activity"/>
    <property type="evidence" value="ECO:0007669"/>
    <property type="project" value="UniProtKB-UniRule"/>
</dbReference>
<comment type="catalytic activity">
    <reaction evidence="7 8">
        <text>adenosine(34) in tRNA + H2O + H(+) = inosine(34) in tRNA + NH4(+)</text>
        <dbReference type="Rhea" id="RHEA:43168"/>
        <dbReference type="Rhea" id="RHEA-COMP:10373"/>
        <dbReference type="Rhea" id="RHEA-COMP:10374"/>
        <dbReference type="ChEBI" id="CHEBI:15377"/>
        <dbReference type="ChEBI" id="CHEBI:15378"/>
        <dbReference type="ChEBI" id="CHEBI:28938"/>
        <dbReference type="ChEBI" id="CHEBI:74411"/>
        <dbReference type="ChEBI" id="CHEBI:82852"/>
        <dbReference type="EC" id="3.5.4.33"/>
    </reaction>
</comment>
<feature type="binding site" evidence="8">
    <location>
        <position position="64"/>
    </location>
    <ligand>
        <name>Zn(2+)</name>
        <dbReference type="ChEBI" id="CHEBI:29105"/>
        <note>catalytic</note>
    </ligand>
</feature>
<keyword evidence="6 8" id="KW-0862">Zinc</keyword>
<dbReference type="FunFam" id="3.40.140.10:FF:000005">
    <property type="entry name" value="tRNA-specific adenosine deaminase"/>
    <property type="match status" value="1"/>
</dbReference>
<feature type="active site" description="Proton donor" evidence="8">
    <location>
        <position position="66"/>
    </location>
</feature>
<dbReference type="OrthoDB" id="9802676at2"/>
<dbReference type="Gene3D" id="3.40.140.10">
    <property type="entry name" value="Cytidine Deaminase, domain 2"/>
    <property type="match status" value="1"/>
</dbReference>
<dbReference type="PANTHER" id="PTHR11079">
    <property type="entry name" value="CYTOSINE DEAMINASE FAMILY MEMBER"/>
    <property type="match status" value="1"/>
</dbReference>
<dbReference type="EMBL" id="SDPW01000001">
    <property type="protein sequence ID" value="RXZ55099.1"/>
    <property type="molecule type" value="Genomic_DNA"/>
</dbReference>
<dbReference type="PROSITE" id="PS51747">
    <property type="entry name" value="CYT_DCMP_DEAMINASES_2"/>
    <property type="match status" value="1"/>
</dbReference>
<dbReference type="Pfam" id="PF14437">
    <property type="entry name" value="MafB19-deam"/>
    <property type="match status" value="1"/>
</dbReference>
<evidence type="ECO:0000259" key="9">
    <source>
        <dbReference type="PROSITE" id="PS51747"/>
    </source>
</evidence>
<proteinExistence type="inferred from homology"/>
<evidence type="ECO:0000256" key="5">
    <source>
        <dbReference type="ARBA" id="ARBA00022801"/>
    </source>
</evidence>
<dbReference type="HAMAP" id="MF_00972">
    <property type="entry name" value="tRNA_aden_deaminase"/>
    <property type="match status" value="1"/>
</dbReference>
<evidence type="ECO:0000256" key="8">
    <source>
        <dbReference type="HAMAP-Rule" id="MF_00972"/>
    </source>
</evidence>
<dbReference type="EC" id="3.5.4.33" evidence="8"/>
<dbReference type="AlphaFoldDB" id="A0A4Q2K101"/>
<comment type="cofactor">
    <cofactor evidence="8">
        <name>Zn(2+)</name>
        <dbReference type="ChEBI" id="CHEBI:29105"/>
    </cofactor>
    <text evidence="8">Binds 1 zinc ion per subunit.</text>
</comment>
<dbReference type="GO" id="GO:0002100">
    <property type="term" value="P:tRNA wobble adenosine to inosine editing"/>
    <property type="evidence" value="ECO:0007669"/>
    <property type="project" value="UniProtKB-UniRule"/>
</dbReference>
<keyword evidence="3 8" id="KW-0819">tRNA processing</keyword>
<keyword evidence="4 8" id="KW-0479">Metal-binding</keyword>
<dbReference type="InterPro" id="IPR058535">
    <property type="entry name" value="MafB19-deam"/>
</dbReference>
<evidence type="ECO:0000313" key="10">
    <source>
        <dbReference type="EMBL" id="RXZ55099.1"/>
    </source>
</evidence>
<comment type="function">
    <text evidence="8">Catalyzes the deamination of adenosine to inosine at the wobble position 34 of tRNA(Arg2).</text>
</comment>
<feature type="binding site" evidence="8">
    <location>
        <position position="94"/>
    </location>
    <ligand>
        <name>Zn(2+)</name>
        <dbReference type="ChEBI" id="CHEBI:29105"/>
        <note>catalytic</note>
    </ligand>
</feature>
<protein>
    <recommendedName>
        <fullName evidence="8">tRNA-specific adenosine deaminase</fullName>
        <ecNumber evidence="8">3.5.4.33</ecNumber>
    </recommendedName>
</protein>
<feature type="domain" description="CMP/dCMP-type deaminase" evidence="9">
    <location>
        <begin position="1"/>
        <end position="140"/>
    </location>
</feature>
<evidence type="ECO:0000256" key="4">
    <source>
        <dbReference type="ARBA" id="ARBA00022723"/>
    </source>
</evidence>
<comment type="caution">
    <text evidence="10">The sequence shown here is derived from an EMBL/GenBank/DDBJ whole genome shotgun (WGS) entry which is preliminary data.</text>
</comment>
<dbReference type="GO" id="GO:0008270">
    <property type="term" value="F:zinc ion binding"/>
    <property type="evidence" value="ECO:0007669"/>
    <property type="project" value="UniProtKB-UniRule"/>
</dbReference>
<evidence type="ECO:0000256" key="6">
    <source>
        <dbReference type="ARBA" id="ARBA00022833"/>
    </source>
</evidence>
<dbReference type="CDD" id="cd01285">
    <property type="entry name" value="nucleoside_deaminase"/>
    <property type="match status" value="1"/>
</dbReference>
<evidence type="ECO:0000256" key="7">
    <source>
        <dbReference type="ARBA" id="ARBA00048045"/>
    </source>
</evidence>
<name>A0A4Q2K101_9ACTN</name>
<evidence type="ECO:0000256" key="1">
    <source>
        <dbReference type="ARBA" id="ARBA00010669"/>
    </source>
</evidence>
<dbReference type="PROSITE" id="PS00903">
    <property type="entry name" value="CYT_DCMP_DEAMINASES_1"/>
    <property type="match status" value="1"/>
</dbReference>
<evidence type="ECO:0000256" key="3">
    <source>
        <dbReference type="ARBA" id="ARBA00022694"/>
    </source>
</evidence>
<keyword evidence="5 8" id="KW-0378">Hydrolase</keyword>
<sequence length="166" mass="18361">MNDEEYMRMALEEAQRAADLGEVPIGAVVVYQPIDKGTRRPLAEPRVIARACNVRETQQDPAGHAEFVAMKQAAAELGVWRLTGCTVYVTLEPCIMCAGLMHQARIDRCVYGAPDPKAGALGTLYSINSDKRLNHTFEVVPGVLADECAGILKRFFAARRKKRTER</sequence>
<evidence type="ECO:0000313" key="11">
    <source>
        <dbReference type="Proteomes" id="UP000293345"/>
    </source>
</evidence>
<dbReference type="InterPro" id="IPR028883">
    <property type="entry name" value="tRNA_aden_deaminase"/>
</dbReference>
<keyword evidence="11" id="KW-1185">Reference proteome</keyword>
<dbReference type="InterPro" id="IPR016192">
    <property type="entry name" value="APOBEC/CMP_deaminase_Zn-bd"/>
</dbReference>
<organism evidence="10 11">
    <name type="scientific">Senegalimassilia faecalis</name>
    <dbReference type="NCBI Taxonomy" id="2509433"/>
    <lineage>
        <taxon>Bacteria</taxon>
        <taxon>Bacillati</taxon>
        <taxon>Actinomycetota</taxon>
        <taxon>Coriobacteriia</taxon>
        <taxon>Coriobacteriales</taxon>
        <taxon>Coriobacteriaceae</taxon>
        <taxon>Senegalimassilia</taxon>
    </lineage>
</organism>
<accession>A0A4Q2K101</accession>
<dbReference type="Proteomes" id="UP000293345">
    <property type="component" value="Unassembled WGS sequence"/>
</dbReference>
<dbReference type="SUPFAM" id="SSF53927">
    <property type="entry name" value="Cytidine deaminase-like"/>
    <property type="match status" value="1"/>
</dbReference>
<feature type="binding site" evidence="8">
    <location>
        <position position="97"/>
    </location>
    <ligand>
        <name>Zn(2+)</name>
        <dbReference type="ChEBI" id="CHEBI:29105"/>
        <note>catalytic</note>
    </ligand>
</feature>
<evidence type="ECO:0000256" key="2">
    <source>
        <dbReference type="ARBA" id="ARBA00011738"/>
    </source>
</evidence>
<gene>
    <name evidence="8" type="primary">tadA</name>
    <name evidence="10" type="ORF">ET524_04380</name>
</gene>
<reference evidence="10 11" key="1">
    <citation type="submission" date="2019-01" db="EMBL/GenBank/DDBJ databases">
        <title>Senegalimassilia sp. nov. KGMB04484 isolated human feces.</title>
        <authorList>
            <person name="Han K.-I."/>
            <person name="Kim J.-S."/>
            <person name="Lee K.C."/>
            <person name="Suh M.K."/>
            <person name="Eom M.K."/>
            <person name="Lee J.H."/>
            <person name="Park S.-H."/>
            <person name="Kang S.W."/>
            <person name="Park J.-E."/>
            <person name="Oh B.S."/>
            <person name="Yu S.Y."/>
            <person name="Choi S.-H."/>
            <person name="Lee D.H."/>
            <person name="Yoon H."/>
            <person name="Kim B.-Y."/>
            <person name="Lee J.H."/>
            <person name="Lee J.-S."/>
        </authorList>
    </citation>
    <scope>NUCLEOTIDE SEQUENCE [LARGE SCALE GENOMIC DNA]</scope>
    <source>
        <strain evidence="10 11">KGMB04484</strain>
    </source>
</reference>
<dbReference type="InterPro" id="IPR016193">
    <property type="entry name" value="Cytidine_deaminase-like"/>
</dbReference>
<comment type="similarity">
    <text evidence="1">Belongs to the cytidine and deoxycytidylate deaminase family. ADAT2 subfamily.</text>
</comment>
<dbReference type="PANTHER" id="PTHR11079:SF202">
    <property type="entry name" value="TRNA-SPECIFIC ADENOSINE DEAMINASE"/>
    <property type="match status" value="1"/>
</dbReference>
<dbReference type="InterPro" id="IPR002125">
    <property type="entry name" value="CMP_dCMP_dom"/>
</dbReference>
<comment type="subunit">
    <text evidence="2 8">Homodimer.</text>
</comment>